<reference evidence="1" key="1">
    <citation type="submission" date="2022-07" db="EMBL/GenBank/DDBJ databases">
        <title>Genome analysis of Parmales, a sister group of diatoms, reveals the evolutionary specialization of diatoms from phago-mixotrophs to photoautotrophs.</title>
        <authorList>
            <person name="Ban H."/>
            <person name="Sato S."/>
            <person name="Yoshikawa S."/>
            <person name="Kazumasa Y."/>
            <person name="Nakamura Y."/>
            <person name="Ichinomiya M."/>
            <person name="Saitoh K."/>
            <person name="Sato N."/>
            <person name="Blanc-Mathieu R."/>
            <person name="Endo H."/>
            <person name="Kuwata A."/>
            <person name="Ogata H."/>
        </authorList>
    </citation>
    <scope>NUCLEOTIDE SEQUENCE</scope>
</reference>
<proteinExistence type="predicted"/>
<organism evidence="1 2">
    <name type="scientific">Triparma retinervis</name>
    <dbReference type="NCBI Taxonomy" id="2557542"/>
    <lineage>
        <taxon>Eukaryota</taxon>
        <taxon>Sar</taxon>
        <taxon>Stramenopiles</taxon>
        <taxon>Ochrophyta</taxon>
        <taxon>Bolidophyceae</taxon>
        <taxon>Parmales</taxon>
        <taxon>Triparmaceae</taxon>
        <taxon>Triparma</taxon>
    </lineage>
</organism>
<dbReference type="AlphaFoldDB" id="A0A9W6ZZZ2"/>
<accession>A0A9W6ZZZ2</accession>
<feature type="non-terminal residue" evidence="1">
    <location>
        <position position="180"/>
    </location>
</feature>
<sequence>LITSTSPRFTGLQKSLMYHLMSLPGDSAALAVSAALVNSVRSRQWWGWSDRTFLSSLRSNFSSRAKWIAGNRADARYLTVAIGALCGTSLPPHLKARMESEPAIRAGSTPSTFPPEVDISSLDDPYFAGVSADPFTKSSLRTWSDLASLSRPRAAAPAWAPGSVPGDVLTRAMGYLRVEE</sequence>
<dbReference type="Proteomes" id="UP001165082">
    <property type="component" value="Unassembled WGS sequence"/>
</dbReference>
<feature type="non-terminal residue" evidence="1">
    <location>
        <position position="1"/>
    </location>
</feature>
<comment type="caution">
    <text evidence="1">The sequence shown here is derived from an EMBL/GenBank/DDBJ whole genome shotgun (WGS) entry which is preliminary data.</text>
</comment>
<keyword evidence="2" id="KW-1185">Reference proteome</keyword>
<protein>
    <submittedName>
        <fullName evidence="1">Uncharacterized protein</fullName>
    </submittedName>
</protein>
<name>A0A9W6ZZZ2_9STRA</name>
<evidence type="ECO:0000313" key="1">
    <source>
        <dbReference type="EMBL" id="GMH63432.1"/>
    </source>
</evidence>
<gene>
    <name evidence="1" type="ORF">TrRE_jg1290</name>
</gene>
<evidence type="ECO:0000313" key="2">
    <source>
        <dbReference type="Proteomes" id="UP001165082"/>
    </source>
</evidence>
<dbReference type="OrthoDB" id="435188at2759"/>
<dbReference type="EMBL" id="BRXZ01006612">
    <property type="protein sequence ID" value="GMH63432.1"/>
    <property type="molecule type" value="Genomic_DNA"/>
</dbReference>